<evidence type="ECO:0000313" key="3">
    <source>
        <dbReference type="Proteomes" id="UP000242501"/>
    </source>
</evidence>
<organism evidence="2 3">
    <name type="scientific">Acinetobacter boissieri</name>
    <dbReference type="NCBI Taxonomy" id="1219383"/>
    <lineage>
        <taxon>Bacteria</taxon>
        <taxon>Pseudomonadati</taxon>
        <taxon>Pseudomonadota</taxon>
        <taxon>Gammaproteobacteria</taxon>
        <taxon>Moraxellales</taxon>
        <taxon>Moraxellaceae</taxon>
        <taxon>Acinetobacter</taxon>
    </lineage>
</organism>
<protein>
    <submittedName>
        <fullName evidence="2">Glycosyl transferase, family 25</fullName>
    </submittedName>
</protein>
<feature type="domain" description="Glycosyl transferase family 25" evidence="1">
    <location>
        <begin position="2"/>
        <end position="176"/>
    </location>
</feature>
<dbReference type="AlphaFoldDB" id="A0A1G6GG83"/>
<accession>A0A1G6GG83</accession>
<dbReference type="RefSeq" id="WP_092746310.1">
    <property type="nucleotide sequence ID" value="NZ_FMYL01000001.1"/>
</dbReference>
<sequence length="257" mass="29748">MQNYVISLKAENSRRGHIENEFSKQNIPFEFFDAITPNEAKVKAEALKLVVNQQFLTLGELACFMSHVSLWQKVVEENLPYIAVFEDDIFLGNNAQVYLTDLSWMPDDWFLLKMEAFCPRVMLGKSVSTLIGERSFFELKGLNLGRAGYVVSYLGAKALLKFITEASHLIALDHMMFDCFLKQNGNVFQMVPALCIQELELNKQTKQVSVLTSKLIIERNQRMKKYKPHNLSKLKRESLRLYYQLKNFIFAKPVVFK</sequence>
<keyword evidence="3" id="KW-1185">Reference proteome</keyword>
<keyword evidence="2" id="KW-0808">Transferase</keyword>
<proteinExistence type="predicted"/>
<gene>
    <name evidence="2" type="ORF">SAMN05421733_10130</name>
</gene>
<evidence type="ECO:0000313" key="2">
    <source>
        <dbReference type="EMBL" id="SDB80899.1"/>
    </source>
</evidence>
<dbReference type="CDD" id="cd06532">
    <property type="entry name" value="Glyco_transf_25"/>
    <property type="match status" value="1"/>
</dbReference>
<dbReference type="Proteomes" id="UP000242501">
    <property type="component" value="Unassembled WGS sequence"/>
</dbReference>
<dbReference type="InterPro" id="IPR002654">
    <property type="entry name" value="Glyco_trans_25"/>
</dbReference>
<dbReference type="EMBL" id="FMYL01000001">
    <property type="protein sequence ID" value="SDB80899.1"/>
    <property type="molecule type" value="Genomic_DNA"/>
</dbReference>
<dbReference type="Pfam" id="PF01755">
    <property type="entry name" value="Glyco_transf_25"/>
    <property type="match status" value="1"/>
</dbReference>
<dbReference type="OrthoDB" id="9816113at2"/>
<reference evidence="3" key="1">
    <citation type="submission" date="2016-09" db="EMBL/GenBank/DDBJ databases">
        <authorList>
            <person name="Varghese N."/>
            <person name="Submissions S."/>
        </authorList>
    </citation>
    <scope>NUCLEOTIDE SEQUENCE [LARGE SCALE GENOMIC DNA]</scope>
    <source>
        <strain evidence="3">ANC 4422</strain>
    </source>
</reference>
<name>A0A1G6GG83_9GAMM</name>
<dbReference type="STRING" id="1219383.SAMN05421733_10130"/>
<evidence type="ECO:0000259" key="1">
    <source>
        <dbReference type="Pfam" id="PF01755"/>
    </source>
</evidence>
<dbReference type="GO" id="GO:0016740">
    <property type="term" value="F:transferase activity"/>
    <property type="evidence" value="ECO:0007669"/>
    <property type="project" value="UniProtKB-KW"/>
</dbReference>